<name>A0A382JGY6_9ZZZZ</name>
<dbReference type="EMBL" id="UINC01074073">
    <property type="protein sequence ID" value="SVC10925.1"/>
    <property type="molecule type" value="Genomic_DNA"/>
</dbReference>
<proteinExistence type="predicted"/>
<reference evidence="1" key="1">
    <citation type="submission" date="2018-05" db="EMBL/GenBank/DDBJ databases">
        <authorList>
            <person name="Lanie J.A."/>
            <person name="Ng W.-L."/>
            <person name="Kazmierczak K.M."/>
            <person name="Andrzejewski T.M."/>
            <person name="Davidsen T.M."/>
            <person name="Wayne K.J."/>
            <person name="Tettelin H."/>
            <person name="Glass J.I."/>
            <person name="Rusch D."/>
            <person name="Podicherti R."/>
            <person name="Tsui H.-C.T."/>
            <person name="Winkler M.E."/>
        </authorList>
    </citation>
    <scope>NUCLEOTIDE SEQUENCE</scope>
</reference>
<evidence type="ECO:0000313" key="1">
    <source>
        <dbReference type="EMBL" id="SVC10925.1"/>
    </source>
</evidence>
<sequence length="161" mass="18639">MKYLIFIILIIFTFLPTTFAFGESYFCTDEIRTGIFKDKEKWTTKEIKELNFTVKVEGIKIDFKIHGENSFSGCEDFKYDKVTDIYQCSNFANGWGEPQNIYYEIFSFSPSKLRFFWSYFPGYILDKKGNSPMVGGGTCLSIKSIETESDAELTMIAAREE</sequence>
<accession>A0A382JGY6</accession>
<gene>
    <name evidence="1" type="ORF">METZ01_LOCUS263779</name>
</gene>
<organism evidence="1">
    <name type="scientific">marine metagenome</name>
    <dbReference type="NCBI Taxonomy" id="408172"/>
    <lineage>
        <taxon>unclassified sequences</taxon>
        <taxon>metagenomes</taxon>
        <taxon>ecological metagenomes</taxon>
    </lineage>
</organism>
<dbReference type="AlphaFoldDB" id="A0A382JGY6"/>
<protein>
    <submittedName>
        <fullName evidence="1">Uncharacterized protein</fullName>
    </submittedName>
</protein>